<feature type="region of interest" description="Disordered" evidence="1">
    <location>
        <begin position="226"/>
        <end position="264"/>
    </location>
</feature>
<comment type="caution">
    <text evidence="3">The sequence shown here is derived from an EMBL/GenBank/DDBJ whole genome shotgun (WGS) entry which is preliminary data.</text>
</comment>
<gene>
    <name evidence="3" type="ORF">PR048_028253</name>
</gene>
<organism evidence="3 4">
    <name type="scientific">Dryococelus australis</name>
    <dbReference type="NCBI Taxonomy" id="614101"/>
    <lineage>
        <taxon>Eukaryota</taxon>
        <taxon>Metazoa</taxon>
        <taxon>Ecdysozoa</taxon>
        <taxon>Arthropoda</taxon>
        <taxon>Hexapoda</taxon>
        <taxon>Insecta</taxon>
        <taxon>Pterygota</taxon>
        <taxon>Neoptera</taxon>
        <taxon>Polyneoptera</taxon>
        <taxon>Phasmatodea</taxon>
        <taxon>Verophasmatodea</taxon>
        <taxon>Anareolatae</taxon>
        <taxon>Phasmatidae</taxon>
        <taxon>Eurycanthinae</taxon>
        <taxon>Dryococelus</taxon>
    </lineage>
</organism>
<name>A0ABQ9GIR9_9NEOP</name>
<dbReference type="Proteomes" id="UP001159363">
    <property type="component" value="Chromosome 11"/>
</dbReference>
<sequence>MDLARVAKAQQNDEAGPDVLNNAGAWAALTSGIGFSQFENMLGTLGFPAMIHNTFSKNESFVEKVWLEHLEKSISKAGKEERLLAEEKGDVDSDGVPLTTGEIEDSRENPPPCGIIPARFPRAKTEVTPPRIEPGSPWWEVSGLVTRLHRPPKSSIHSLTAAARGAIQHCGCAGEQVSELVRDLETGPYHVFGQHERCRSDFYNNKEAEEKGQTQKKILNKKIERQNARKRSRLSYDDADRPAKRYKVSATPDTDYGPEAEQQDQLELTRKSKEFVTTLQVSVDERDKIAKEACGQADGELWHDMRRSRLTASNFGAVCRQDTTSCADLVFKMVAIHP</sequence>
<dbReference type="Gene3D" id="3.90.320.10">
    <property type="match status" value="1"/>
</dbReference>
<evidence type="ECO:0000256" key="1">
    <source>
        <dbReference type="SAM" id="MobiDB-lite"/>
    </source>
</evidence>
<evidence type="ECO:0000259" key="2">
    <source>
        <dbReference type="Pfam" id="PF20700"/>
    </source>
</evidence>
<feature type="domain" description="Mutator-like transposase" evidence="2">
    <location>
        <begin position="13"/>
        <end position="100"/>
    </location>
</feature>
<protein>
    <recommendedName>
        <fullName evidence="2">Mutator-like transposase domain-containing protein</fullName>
    </recommendedName>
</protein>
<dbReference type="Pfam" id="PF20700">
    <property type="entry name" value="Mutator"/>
    <property type="match status" value="1"/>
</dbReference>
<dbReference type="InterPro" id="IPR011604">
    <property type="entry name" value="PDDEXK-like_dom_sf"/>
</dbReference>
<reference evidence="3 4" key="1">
    <citation type="submission" date="2023-02" db="EMBL/GenBank/DDBJ databases">
        <title>LHISI_Scaffold_Assembly.</title>
        <authorList>
            <person name="Stuart O.P."/>
            <person name="Cleave R."/>
            <person name="Magrath M.J.L."/>
            <person name="Mikheyev A.S."/>
        </authorList>
    </citation>
    <scope>NUCLEOTIDE SEQUENCE [LARGE SCALE GENOMIC DNA]</scope>
    <source>
        <strain evidence="3">Daus_M_001</strain>
        <tissue evidence="3">Leg muscle</tissue>
    </source>
</reference>
<evidence type="ECO:0000313" key="4">
    <source>
        <dbReference type="Proteomes" id="UP001159363"/>
    </source>
</evidence>
<feature type="region of interest" description="Disordered" evidence="1">
    <location>
        <begin position="86"/>
        <end position="113"/>
    </location>
</feature>
<proteinExistence type="predicted"/>
<dbReference type="InterPro" id="IPR049012">
    <property type="entry name" value="Mutator_transp_dom"/>
</dbReference>
<feature type="compositionally biased region" description="Basic and acidic residues" evidence="1">
    <location>
        <begin position="234"/>
        <end position="243"/>
    </location>
</feature>
<evidence type="ECO:0000313" key="3">
    <source>
        <dbReference type="EMBL" id="KAJ8871913.1"/>
    </source>
</evidence>
<accession>A0ABQ9GIR9</accession>
<dbReference type="EMBL" id="JARBHB010000012">
    <property type="protein sequence ID" value="KAJ8871913.1"/>
    <property type="molecule type" value="Genomic_DNA"/>
</dbReference>
<keyword evidence="4" id="KW-1185">Reference proteome</keyword>